<comment type="caution">
    <text evidence="1">The sequence shown here is derived from an EMBL/GenBank/DDBJ whole genome shotgun (WGS) entry which is preliminary data.</text>
</comment>
<sequence length="65" mass="7291">MDGCGVGYEGLLGIQNYGITIVLPWENVRCAEKVFMGRFKVLDVNLRGGKELVYVYSYLNSCIKP</sequence>
<dbReference type="EMBL" id="DYVS01000046">
    <property type="protein sequence ID" value="HJF69554.1"/>
    <property type="molecule type" value="Genomic_DNA"/>
</dbReference>
<protein>
    <submittedName>
        <fullName evidence="1">Uncharacterized protein</fullName>
    </submittedName>
</protein>
<reference evidence="1" key="2">
    <citation type="submission" date="2021-09" db="EMBL/GenBank/DDBJ databases">
        <authorList>
            <person name="Gilroy R."/>
        </authorList>
    </citation>
    <scope>NUCLEOTIDE SEQUENCE</scope>
    <source>
        <strain evidence="1">6966</strain>
    </source>
</reference>
<organism evidence="1 2">
    <name type="scientific">Butyricimonas virosa</name>
    <dbReference type="NCBI Taxonomy" id="544645"/>
    <lineage>
        <taxon>Bacteria</taxon>
        <taxon>Pseudomonadati</taxon>
        <taxon>Bacteroidota</taxon>
        <taxon>Bacteroidia</taxon>
        <taxon>Bacteroidales</taxon>
        <taxon>Odoribacteraceae</taxon>
        <taxon>Butyricimonas</taxon>
    </lineage>
</organism>
<evidence type="ECO:0000313" key="1">
    <source>
        <dbReference type="EMBL" id="HJF69554.1"/>
    </source>
</evidence>
<proteinExistence type="predicted"/>
<name>A0A921H1D1_9BACT</name>
<gene>
    <name evidence="1" type="ORF">K8V05_02220</name>
</gene>
<accession>A0A921H1D1</accession>
<evidence type="ECO:0000313" key="2">
    <source>
        <dbReference type="Proteomes" id="UP000742098"/>
    </source>
</evidence>
<dbReference type="AlphaFoldDB" id="A0A921H1D1"/>
<reference evidence="1" key="1">
    <citation type="journal article" date="2021" name="PeerJ">
        <title>Extensive microbial diversity within the chicken gut microbiome revealed by metagenomics and culture.</title>
        <authorList>
            <person name="Gilroy R."/>
            <person name="Ravi A."/>
            <person name="Getino M."/>
            <person name="Pursley I."/>
            <person name="Horton D.L."/>
            <person name="Alikhan N.F."/>
            <person name="Baker D."/>
            <person name="Gharbi K."/>
            <person name="Hall N."/>
            <person name="Watson M."/>
            <person name="Adriaenssens E.M."/>
            <person name="Foster-Nyarko E."/>
            <person name="Jarju S."/>
            <person name="Secka A."/>
            <person name="Antonio M."/>
            <person name="Oren A."/>
            <person name="Chaudhuri R.R."/>
            <person name="La Ragione R."/>
            <person name="Hildebrand F."/>
            <person name="Pallen M.J."/>
        </authorList>
    </citation>
    <scope>NUCLEOTIDE SEQUENCE</scope>
    <source>
        <strain evidence="1">6966</strain>
    </source>
</reference>
<dbReference type="Proteomes" id="UP000742098">
    <property type="component" value="Unassembled WGS sequence"/>
</dbReference>